<feature type="active site" description="Charge relay system" evidence="14 15">
    <location>
        <position position="529"/>
    </location>
</feature>
<keyword evidence="13" id="KW-0325">Glycoprotein</keyword>
<feature type="region of interest" description="Disordered" evidence="16">
    <location>
        <begin position="1"/>
        <end position="23"/>
    </location>
</feature>
<keyword evidence="9" id="KW-0106">Calcium</keyword>
<accession>A0AA39IK10</accession>
<evidence type="ECO:0000313" key="21">
    <source>
        <dbReference type="Proteomes" id="UP001175271"/>
    </source>
</evidence>
<evidence type="ECO:0000256" key="13">
    <source>
        <dbReference type="ARBA" id="ARBA00023180"/>
    </source>
</evidence>
<dbReference type="InterPro" id="IPR001507">
    <property type="entry name" value="ZP_dom"/>
</dbReference>
<feature type="active site" description="Charge relay system" evidence="15">
    <location>
        <position position="960"/>
    </location>
</feature>
<evidence type="ECO:0000256" key="11">
    <source>
        <dbReference type="ARBA" id="ARBA00023145"/>
    </source>
</evidence>
<feature type="active site" description="Charge relay system" evidence="14 15">
    <location>
        <position position="355"/>
    </location>
</feature>
<dbReference type="InterPro" id="IPR023828">
    <property type="entry name" value="Peptidase_S8_Ser-AS"/>
</dbReference>
<dbReference type="Proteomes" id="UP001175271">
    <property type="component" value="Unassembled WGS sequence"/>
</dbReference>
<dbReference type="Gene3D" id="2.60.120.260">
    <property type="entry name" value="Galactose-binding domain-like"/>
    <property type="match status" value="2"/>
</dbReference>
<dbReference type="InterPro" id="IPR015500">
    <property type="entry name" value="Peptidase_S8_subtilisin-rel"/>
</dbReference>
<dbReference type="FunFam" id="3.40.50.200:FF:000001">
    <property type="entry name" value="Furin 2, isoform B"/>
    <property type="match status" value="2"/>
</dbReference>
<dbReference type="PROSITE" id="PS51034">
    <property type="entry name" value="ZP_2"/>
    <property type="match status" value="1"/>
</dbReference>
<keyword evidence="17" id="KW-0812">Transmembrane</keyword>
<evidence type="ECO:0000259" key="18">
    <source>
        <dbReference type="PROSITE" id="PS51034"/>
    </source>
</evidence>
<dbReference type="InterPro" id="IPR057475">
    <property type="entry name" value="CUT_C"/>
</dbReference>
<feature type="transmembrane region" description="Helical" evidence="17">
    <location>
        <begin position="146"/>
        <end position="163"/>
    </location>
</feature>
<keyword evidence="8 15" id="KW-0720">Serine protease</keyword>
<dbReference type="GO" id="GO:0008038">
    <property type="term" value="P:neuron recognition"/>
    <property type="evidence" value="ECO:0007669"/>
    <property type="project" value="UniProtKB-ARBA"/>
</dbReference>
<dbReference type="PROSITE" id="PS00136">
    <property type="entry name" value="SUBTILASE_ASP"/>
    <property type="match status" value="2"/>
</dbReference>
<dbReference type="GO" id="GO:0000139">
    <property type="term" value="C:Golgi membrane"/>
    <property type="evidence" value="ECO:0007669"/>
    <property type="project" value="TreeGrafter"/>
</dbReference>
<dbReference type="PROSITE" id="PS51892">
    <property type="entry name" value="SUBTILASE"/>
    <property type="match status" value="2"/>
</dbReference>
<comment type="cofactor">
    <cofactor evidence="1">
        <name>Ca(2+)</name>
        <dbReference type="ChEBI" id="CHEBI:29108"/>
    </cofactor>
</comment>
<evidence type="ECO:0000256" key="17">
    <source>
        <dbReference type="SAM" id="Phobius"/>
    </source>
</evidence>
<feature type="region of interest" description="Disordered" evidence="16">
    <location>
        <begin position="323"/>
        <end position="343"/>
    </location>
</feature>
<dbReference type="SMART" id="SM00241">
    <property type="entry name" value="ZP"/>
    <property type="match status" value="1"/>
</dbReference>
<evidence type="ECO:0000256" key="12">
    <source>
        <dbReference type="ARBA" id="ARBA00023157"/>
    </source>
</evidence>
<evidence type="ECO:0000256" key="8">
    <source>
        <dbReference type="ARBA" id="ARBA00022825"/>
    </source>
</evidence>
<feature type="transmembrane region" description="Helical" evidence="17">
    <location>
        <begin position="77"/>
        <end position="102"/>
    </location>
</feature>
<dbReference type="InterPro" id="IPR002884">
    <property type="entry name" value="P_dom"/>
</dbReference>
<dbReference type="Gene3D" id="3.40.50.200">
    <property type="entry name" value="Peptidase S8/S53 domain"/>
    <property type="match status" value="2"/>
</dbReference>
<dbReference type="SUPFAM" id="SSF49785">
    <property type="entry name" value="Galactose-binding domain-like"/>
    <property type="match status" value="2"/>
</dbReference>
<evidence type="ECO:0000256" key="16">
    <source>
        <dbReference type="SAM" id="MobiDB-lite"/>
    </source>
</evidence>
<dbReference type="InterPro" id="IPR056953">
    <property type="entry name" value="CUT_N"/>
</dbReference>
<feature type="active site" description="Charge relay system" evidence="15">
    <location>
        <position position="1001"/>
    </location>
</feature>
<dbReference type="Pfam" id="PF16470">
    <property type="entry name" value="S8_pro-domain"/>
    <property type="match status" value="2"/>
</dbReference>
<dbReference type="InterPro" id="IPR022398">
    <property type="entry name" value="Peptidase_S8_His-AS"/>
</dbReference>
<keyword evidence="17" id="KW-1133">Transmembrane helix</keyword>
<comment type="subcellular location">
    <subcellularLocation>
        <location evidence="2">Membrane</location>
    </subcellularLocation>
</comment>
<evidence type="ECO:0000256" key="10">
    <source>
        <dbReference type="ARBA" id="ARBA00023136"/>
    </source>
</evidence>
<dbReference type="Pfam" id="PF25301">
    <property type="entry name" value="CUT_C"/>
    <property type="match status" value="1"/>
</dbReference>
<evidence type="ECO:0008006" key="22">
    <source>
        <dbReference type="Google" id="ProtNLM"/>
    </source>
</evidence>
<keyword evidence="21" id="KW-1185">Reference proteome</keyword>
<dbReference type="SUPFAM" id="SSF52743">
    <property type="entry name" value="Subtilisin-like"/>
    <property type="match status" value="2"/>
</dbReference>
<dbReference type="InterPro" id="IPR038466">
    <property type="entry name" value="S8_pro-domain_sf"/>
</dbReference>
<dbReference type="InterPro" id="IPR032815">
    <property type="entry name" value="S8_pro-domain"/>
</dbReference>
<dbReference type="FunFam" id="3.30.70.850:FF:000001">
    <property type="entry name" value="Proprotein convertase subtilisin/kexin type 5"/>
    <property type="match status" value="2"/>
</dbReference>
<reference evidence="20" key="1">
    <citation type="submission" date="2023-06" db="EMBL/GenBank/DDBJ databases">
        <title>Genomic analysis of the entomopathogenic nematode Steinernema hermaphroditum.</title>
        <authorList>
            <person name="Schwarz E.M."/>
            <person name="Heppert J.K."/>
            <person name="Baniya A."/>
            <person name="Schwartz H.T."/>
            <person name="Tan C.-H."/>
            <person name="Antoshechkin I."/>
            <person name="Sternberg P.W."/>
            <person name="Goodrich-Blair H."/>
            <person name="Dillman A.R."/>
        </authorList>
    </citation>
    <scope>NUCLEOTIDE SEQUENCE</scope>
    <source>
        <strain evidence="20">PS9179</strain>
        <tissue evidence="20">Whole animal</tissue>
    </source>
</reference>
<evidence type="ECO:0000256" key="9">
    <source>
        <dbReference type="ARBA" id="ARBA00022837"/>
    </source>
</evidence>
<feature type="domain" description="ZP" evidence="18">
    <location>
        <begin position="1426"/>
        <end position="1671"/>
    </location>
</feature>
<proteinExistence type="inferred from homology"/>
<keyword evidence="5" id="KW-0165">Cleavage on pair of basic residues</keyword>
<dbReference type="CDD" id="cd04059">
    <property type="entry name" value="Peptidases_S8_Protein_convertases_Kexins_Furin-like"/>
    <property type="match status" value="2"/>
</dbReference>
<dbReference type="PRINTS" id="PR00723">
    <property type="entry name" value="SUBTILISIN"/>
</dbReference>
<dbReference type="Pfam" id="PF25057">
    <property type="entry name" value="CUT_N"/>
    <property type="match status" value="1"/>
</dbReference>
<dbReference type="Pfam" id="PF00082">
    <property type="entry name" value="Peptidase_S8"/>
    <property type="match status" value="2"/>
</dbReference>
<dbReference type="PROSITE" id="PS51829">
    <property type="entry name" value="P_HOMO_B"/>
    <property type="match status" value="2"/>
</dbReference>
<dbReference type="InterPro" id="IPR023827">
    <property type="entry name" value="Peptidase_S8_Asp-AS"/>
</dbReference>
<dbReference type="GO" id="GO:0005802">
    <property type="term" value="C:trans-Golgi network"/>
    <property type="evidence" value="ECO:0007669"/>
    <property type="project" value="TreeGrafter"/>
</dbReference>
<comment type="caution">
    <text evidence="20">The sequence shown here is derived from an EMBL/GenBank/DDBJ whole genome shotgun (WGS) entry which is preliminary data.</text>
</comment>
<dbReference type="InterPro" id="IPR000209">
    <property type="entry name" value="Peptidase_S8/S53_dom"/>
</dbReference>
<gene>
    <name evidence="20" type="ORF">QR680_008753</name>
</gene>
<keyword evidence="4 15" id="KW-0645">Protease</keyword>
<feature type="active site" description="Charge relay system" evidence="14 15">
    <location>
        <position position="314"/>
    </location>
</feature>
<dbReference type="FunFam" id="2.60.120.260:FF:000006">
    <property type="entry name" value="Proprotein convertase subtilisin/kexin type 5"/>
    <property type="match status" value="2"/>
</dbReference>
<evidence type="ECO:0000256" key="1">
    <source>
        <dbReference type="ARBA" id="ARBA00001913"/>
    </source>
</evidence>
<evidence type="ECO:0000256" key="5">
    <source>
        <dbReference type="ARBA" id="ARBA00022685"/>
    </source>
</evidence>
<organism evidence="20 21">
    <name type="scientific">Steinernema hermaphroditum</name>
    <dbReference type="NCBI Taxonomy" id="289476"/>
    <lineage>
        <taxon>Eukaryota</taxon>
        <taxon>Metazoa</taxon>
        <taxon>Ecdysozoa</taxon>
        <taxon>Nematoda</taxon>
        <taxon>Chromadorea</taxon>
        <taxon>Rhabditida</taxon>
        <taxon>Tylenchina</taxon>
        <taxon>Panagrolaimomorpha</taxon>
        <taxon>Strongyloidoidea</taxon>
        <taxon>Steinernematidae</taxon>
        <taxon>Steinernema</taxon>
    </lineage>
</organism>
<name>A0AA39IK10_9BILA</name>
<dbReference type="GO" id="GO:0004252">
    <property type="term" value="F:serine-type endopeptidase activity"/>
    <property type="evidence" value="ECO:0007669"/>
    <property type="project" value="UniProtKB-UniRule"/>
</dbReference>
<protein>
    <recommendedName>
        <fullName evidence="22">P/Homo B domain-containing protein</fullName>
    </recommendedName>
</protein>
<dbReference type="Pfam" id="PF01483">
    <property type="entry name" value="P_proprotein"/>
    <property type="match status" value="2"/>
</dbReference>
<feature type="transmembrane region" description="Helical" evidence="17">
    <location>
        <begin position="779"/>
        <end position="803"/>
    </location>
</feature>
<sequence>MSSHFYSDTPSTSASPESRGFWLPSSAPQRRHYRPAISTLCVPSKHSDARETESIESSAGPSRRAERRRNSWMSARFGGIAVLLTIASVVGFFPVIVGASAVDSVDSDEFGNGYRASPYRRAYTNQWAIRIEGGDPQKADDLASKYGYINLGAVIPGGEYFLFENSRVRRRSSRKLRSTRTSYITREPEVKWMEQMVAKRRVKRDYVKSRSKRYEDGGGYLRATVSNSVDKDMYVNVSPSYKSSETTRSRGNGRKYGATTPNDPLWQEMWYLHRSDKLAGSRDVRDVTVSQDHNVRDAWNLGFTGKGVVVTILDDGLERTHPDLLPNYDPEASYDVNERDDDPMPRYDYTDENRHGTRCAGEVAAIFNNSMCAVGIAYNAKIGGIRMLDGDVTDAVEAASLGHNSQHIDIYSASWGPDDDGRTVDGPARLTRIAFEHGIKEGRGGKGSIFVWASGNGGKDFDSCNCDGYTNSIYTLSISSATEKGEIPWYSEACSSTMATTYSSGQTGDKMVVTTDLHNSCTKAHTGTSASAPLAAGIVALALEANPNLTWRDLQHIVVRTARPVGLLSGDWKTNGAGRNVSHSFGYGLMDAGAIVRLAQNWTTVPEQRKCRVSFPARYKTIPHGNSLELSLYVDGCQGSKEDHLVYAEHVQVIVTLTAPKRGDIQIHLFSPSGTKSTLLAKRARDTSRTGFRDWAFTSVHYWGEEVRGLWYLVIENGGWDDAELVKWDLVVYGTQERVGKHGGEHSASMTPRSIETPLSLLKGAEPRRRRERRRNSWMSARFGAIAVLLTIASVVGFFPVIVGASAVDSVDSDEFGSGYRASPYRRAYTNQWAIRIEGGDPQKADDLASKYGYINLGAVIPGGEYFLFENSRVRRRSSRKLRSTRTSYITREPEVKWMEQMVARKRVKRGLLSGAPNDPKWKDLWYLNRKEYTGEMDHNIIEAWNLGFTGKGVVVTIMDDGIERTHSDLRANYDPKASIDLNGKDDDPSPRYDLEGGNNHGTRCAGEVAAVFNNSVCTVGVAYNAKIGGIRMLDGDVTDATEGKAFSFNSQYIDIYSASWGPTDDGMTVDGPKQLGKAALENGGRGGRGSIFVWSSGNGGVDDSCACDGYASSIYTISISSSSDKGEIPWYSEACSSTMATTYSSGQTGDKMVVTTDLHNSCTKAHTGTSASAPLAAGIVALALEANPNLTWRDLQHIVVRTARPVGLLSGDWKTNGAGRNVSHSFGYGLMDAGAIVRLAQNWTTVPEQRKCRVSFPARYKTIPHGNSLELSLYVDGCQGSKEDHLVYAEHVQVIVTLTAPKRGDIFMYLLSPSGTNSTLLPKRPLDKSREGLNDWEFTSVHYWGEKVRGSWKLVVGNDSEQDGTLDSVELVIFAAFSFFPFRQRRSQRVSSAKMIRSLVCLVALAAVAVAIPVDNGVEGEPEIECGPTSITVNFNTRNKFEGHVYVKGLFDQKECRNDEGGRQVAGIELPFDSCNVARTRSLNPRGVFVSTTVVISFHPQFVTKVDRAYRVQCFYMEADKTVSAQLEVSDLTTAFQTQVVPMPVCRYEILEGGPSGQPIQFATIGQQVYHKWTCDSETVDTFCAVVHSCTVDDGNGDTVQILNDDGCALDKFLLNNLEYPTDLMAGQEAHVYKYADRSQLFYQCQISITIKEPNSECARPQCAEPQSFGAVKQGGGGAAAAAAAPAPKAPAQLRLLKKRQADFDNTLDVRAEMSTLDISDHDAALPSELRHRNHGRYGQQVIYQSVSDGICMSSFGFSLFVAMGIAIVAAAVVLVSCMIRPQQKA</sequence>
<dbReference type="PROSITE" id="PS00138">
    <property type="entry name" value="SUBTILASE_SER"/>
    <property type="match status" value="2"/>
</dbReference>
<evidence type="ECO:0000256" key="2">
    <source>
        <dbReference type="ARBA" id="ARBA00004370"/>
    </source>
</evidence>
<keyword evidence="11" id="KW-0865">Zymogen</keyword>
<feature type="domain" description="P/Homo B" evidence="19">
    <location>
        <begin position="604"/>
        <end position="738"/>
    </location>
</feature>
<evidence type="ECO:0000256" key="6">
    <source>
        <dbReference type="ARBA" id="ARBA00022729"/>
    </source>
</evidence>
<dbReference type="PROSITE" id="PS00137">
    <property type="entry name" value="SUBTILASE_HIS"/>
    <property type="match status" value="2"/>
</dbReference>
<evidence type="ECO:0000256" key="15">
    <source>
        <dbReference type="PROSITE-ProRule" id="PRU01240"/>
    </source>
</evidence>
<feature type="region of interest" description="Disordered" evidence="16">
    <location>
        <begin position="240"/>
        <end position="260"/>
    </location>
</feature>
<evidence type="ECO:0000256" key="3">
    <source>
        <dbReference type="ARBA" id="ARBA00005325"/>
    </source>
</evidence>
<feature type="compositionally biased region" description="Polar residues" evidence="16">
    <location>
        <begin position="240"/>
        <end position="250"/>
    </location>
</feature>
<evidence type="ECO:0000256" key="14">
    <source>
        <dbReference type="PIRSR" id="PIRSR615500-1"/>
    </source>
</evidence>
<evidence type="ECO:0000259" key="19">
    <source>
        <dbReference type="PROSITE" id="PS51829"/>
    </source>
</evidence>
<evidence type="ECO:0000313" key="20">
    <source>
        <dbReference type="EMBL" id="KAK0424617.1"/>
    </source>
</evidence>
<feature type="compositionally biased region" description="Polar residues" evidence="16">
    <location>
        <begin position="1"/>
        <end position="16"/>
    </location>
</feature>
<dbReference type="GO" id="GO:0016486">
    <property type="term" value="P:peptide hormone processing"/>
    <property type="evidence" value="ECO:0007669"/>
    <property type="project" value="TreeGrafter"/>
</dbReference>
<dbReference type="PANTHER" id="PTHR42884">
    <property type="entry name" value="PROPROTEIN CONVERTASE SUBTILISIN/KEXIN-RELATED"/>
    <property type="match status" value="1"/>
</dbReference>
<dbReference type="GO" id="GO:0008104">
    <property type="term" value="P:intracellular protein localization"/>
    <property type="evidence" value="ECO:0007669"/>
    <property type="project" value="UniProtKB-ARBA"/>
</dbReference>
<dbReference type="InterPro" id="IPR034182">
    <property type="entry name" value="Kexin/furin"/>
</dbReference>
<keyword evidence="12" id="KW-1015">Disulfide bond</keyword>
<keyword evidence="7 15" id="KW-0378">Hydrolase</keyword>
<evidence type="ECO:0000256" key="4">
    <source>
        <dbReference type="ARBA" id="ARBA00022670"/>
    </source>
</evidence>
<dbReference type="PANTHER" id="PTHR42884:SF3">
    <property type="entry name" value="FURIN-LIKE PROTEASE 1, ISOFORMS 1_1-X_2"/>
    <property type="match status" value="1"/>
</dbReference>
<dbReference type="InterPro" id="IPR008979">
    <property type="entry name" value="Galactose-bd-like_sf"/>
</dbReference>
<dbReference type="InterPro" id="IPR036852">
    <property type="entry name" value="Peptidase_S8/S53_dom_sf"/>
</dbReference>
<feature type="region of interest" description="Disordered" evidence="16">
    <location>
        <begin position="44"/>
        <end position="68"/>
    </location>
</feature>
<feature type="transmembrane region" description="Helical" evidence="17">
    <location>
        <begin position="1757"/>
        <end position="1781"/>
    </location>
</feature>
<keyword evidence="10 17" id="KW-0472">Membrane</keyword>
<dbReference type="Gene3D" id="3.30.70.850">
    <property type="entry name" value="Peptidase S8, pro-domain"/>
    <property type="match status" value="2"/>
</dbReference>
<evidence type="ECO:0000256" key="7">
    <source>
        <dbReference type="ARBA" id="ARBA00022801"/>
    </source>
</evidence>
<comment type="similarity">
    <text evidence="3">Belongs to the peptidase S8 family. Furin subfamily.</text>
</comment>
<feature type="active site" description="Charge relay system" evidence="15">
    <location>
        <position position="1171"/>
    </location>
</feature>
<dbReference type="EMBL" id="JAUCMV010000001">
    <property type="protein sequence ID" value="KAK0424617.1"/>
    <property type="molecule type" value="Genomic_DNA"/>
</dbReference>
<keyword evidence="6" id="KW-0732">Signal</keyword>
<feature type="domain" description="P/Homo B" evidence="19">
    <location>
        <begin position="1246"/>
        <end position="1380"/>
    </location>
</feature>
<dbReference type="SUPFAM" id="SSF54897">
    <property type="entry name" value="Protease propeptides/inhibitors"/>
    <property type="match status" value="2"/>
</dbReference>